<dbReference type="InterPro" id="IPR018484">
    <property type="entry name" value="FGGY_N"/>
</dbReference>
<evidence type="ECO:0000259" key="6">
    <source>
        <dbReference type="Pfam" id="PF02782"/>
    </source>
</evidence>
<dbReference type="InterPro" id="IPR050406">
    <property type="entry name" value="FGGY_Carb_Kinase"/>
</dbReference>
<evidence type="ECO:0000256" key="3">
    <source>
        <dbReference type="ARBA" id="ARBA00022679"/>
    </source>
</evidence>
<reference evidence="7 8" key="1">
    <citation type="submission" date="2023-02" db="EMBL/GenBank/DDBJ databases">
        <title>Microbacterium betulae sp. nov., isolated from birch wood.</title>
        <authorList>
            <person name="Pasciak M."/>
            <person name="Pawlik K.J."/>
            <person name="Martynowski D."/>
            <person name="Laczmanski L."/>
            <person name="Ciekot J."/>
            <person name="Szponar B."/>
            <person name="Wojcik-Fatla A."/>
            <person name="Mackiewicz B."/>
            <person name="Farian E."/>
            <person name="Cholewa G."/>
            <person name="Cholewa A."/>
            <person name="Dutkiewicz J."/>
        </authorList>
    </citation>
    <scope>NUCLEOTIDE SEQUENCE [LARGE SCALE GENOMIC DNA]</scope>
    <source>
        <strain evidence="7 8">AB</strain>
    </source>
</reference>
<evidence type="ECO:0000256" key="4">
    <source>
        <dbReference type="ARBA" id="ARBA00022777"/>
    </source>
</evidence>
<dbReference type="GO" id="GO:0042732">
    <property type="term" value="P:D-xylose metabolic process"/>
    <property type="evidence" value="ECO:0007669"/>
    <property type="project" value="UniProtKB-KW"/>
</dbReference>
<evidence type="ECO:0000313" key="7">
    <source>
        <dbReference type="EMBL" id="WOF22985.1"/>
    </source>
</evidence>
<dbReference type="SUPFAM" id="SSF53067">
    <property type="entry name" value="Actin-like ATPase domain"/>
    <property type="match status" value="2"/>
</dbReference>
<feature type="domain" description="Carbohydrate kinase FGGY N-terminal" evidence="5">
    <location>
        <begin position="7"/>
        <end position="237"/>
    </location>
</feature>
<evidence type="ECO:0000259" key="5">
    <source>
        <dbReference type="Pfam" id="PF00370"/>
    </source>
</evidence>
<gene>
    <name evidence="7" type="ORF">N8K70_16565</name>
</gene>
<keyword evidence="2" id="KW-0859">Xylose metabolism</keyword>
<keyword evidence="2" id="KW-0119">Carbohydrate metabolism</keyword>
<keyword evidence="4 7" id="KW-0418">Kinase</keyword>
<proteinExistence type="inferred from homology"/>
<sequence length="443" mass="45038">MTAAEVALGVDLGSHGVRVAAARGREVLAEASRLYPGALPPARRPLETYWRTLVLVVRDLPDEVRAAVGAMAVAAIRGSVVALGADGEPLSEVLPDFDVVSLETMPEVRAAVGAAPVARTGCPVFPLSGLPKLSHLMRRTVAVPGSRLVGPQDAVNRLLTGRLAMGVGVARRLGILRAETAEPDGELLGALGLSHVLPELVAIDEVVGGLLPEAADALGLRHGIPVVSAPGDTPVALRGLADSPDFASRVLLASLSTTTVTSVVSAPGVAARLAGDLTYEVLRGDLSAPGSRAVEGGDGTGMFQVDWLCGLLRCRAEELDALAGARVSDASLAIDTPFMDVWGTGRAGSIEGLVRETGPAELAFAVLAAVADGAIRMIERLSAHSAPDIVVLAGGGARSRTVRSRIEAAAGIPVLSLADRQLAALGAAVVAARATGIPAEVAA</sequence>
<accession>A0AA97FIN5</accession>
<dbReference type="PANTHER" id="PTHR43095">
    <property type="entry name" value="SUGAR KINASE"/>
    <property type="match status" value="1"/>
</dbReference>
<dbReference type="InterPro" id="IPR018485">
    <property type="entry name" value="FGGY_C"/>
</dbReference>
<dbReference type="Pfam" id="PF02782">
    <property type="entry name" value="FGGY_C"/>
    <property type="match status" value="1"/>
</dbReference>
<dbReference type="RefSeq" id="WP_317139456.1">
    <property type="nucleotide sequence ID" value="NZ_CP118157.1"/>
</dbReference>
<dbReference type="Proteomes" id="UP001305498">
    <property type="component" value="Chromosome"/>
</dbReference>
<evidence type="ECO:0000313" key="8">
    <source>
        <dbReference type="Proteomes" id="UP001305498"/>
    </source>
</evidence>
<keyword evidence="8" id="KW-1185">Reference proteome</keyword>
<dbReference type="InterPro" id="IPR043129">
    <property type="entry name" value="ATPase_NBD"/>
</dbReference>
<dbReference type="AlphaFoldDB" id="A0AA97FIN5"/>
<dbReference type="KEGG" id="mbet:N8K70_16565"/>
<organism evidence="7 8">
    <name type="scientific">Microbacterium betulae</name>
    <dbReference type="NCBI Taxonomy" id="2981139"/>
    <lineage>
        <taxon>Bacteria</taxon>
        <taxon>Bacillati</taxon>
        <taxon>Actinomycetota</taxon>
        <taxon>Actinomycetes</taxon>
        <taxon>Micrococcales</taxon>
        <taxon>Microbacteriaceae</taxon>
        <taxon>Microbacterium</taxon>
    </lineage>
</organism>
<dbReference type="EMBL" id="CP118157">
    <property type="protein sequence ID" value="WOF22985.1"/>
    <property type="molecule type" value="Genomic_DNA"/>
</dbReference>
<name>A0AA97FIN5_9MICO</name>
<dbReference type="GO" id="GO:0016301">
    <property type="term" value="F:kinase activity"/>
    <property type="evidence" value="ECO:0007669"/>
    <property type="project" value="UniProtKB-KW"/>
</dbReference>
<protein>
    <submittedName>
        <fullName evidence="7">FGGY family carbohydrate kinase</fullName>
    </submittedName>
</protein>
<evidence type="ECO:0000256" key="2">
    <source>
        <dbReference type="ARBA" id="ARBA00022629"/>
    </source>
</evidence>
<keyword evidence="3" id="KW-0808">Transferase</keyword>
<dbReference type="Pfam" id="PF00370">
    <property type="entry name" value="FGGY_N"/>
    <property type="match status" value="1"/>
</dbReference>
<feature type="domain" description="Carbohydrate kinase FGGY C-terminal" evidence="6">
    <location>
        <begin position="342"/>
        <end position="434"/>
    </location>
</feature>
<comment type="similarity">
    <text evidence="1">Belongs to the FGGY kinase family.</text>
</comment>
<dbReference type="PANTHER" id="PTHR43095:SF5">
    <property type="entry name" value="XYLULOSE KINASE"/>
    <property type="match status" value="1"/>
</dbReference>
<evidence type="ECO:0000256" key="1">
    <source>
        <dbReference type="ARBA" id="ARBA00009156"/>
    </source>
</evidence>
<dbReference type="Gene3D" id="3.30.420.40">
    <property type="match status" value="2"/>
</dbReference>